<dbReference type="GO" id="GO:0016020">
    <property type="term" value="C:membrane"/>
    <property type="evidence" value="ECO:0007669"/>
    <property type="project" value="UniProtKB-SubCell"/>
</dbReference>
<keyword evidence="4 7" id="KW-1133">Transmembrane helix</keyword>
<keyword evidence="9" id="KW-1185">Reference proteome</keyword>
<proteinExistence type="inferred from homology"/>
<dbReference type="InParanoid" id="M3XHV6"/>
<feature type="transmembrane region" description="Helical" evidence="7">
    <location>
        <begin position="147"/>
        <end position="167"/>
    </location>
</feature>
<dbReference type="InterPro" id="IPR037185">
    <property type="entry name" value="EmrE-like"/>
</dbReference>
<comment type="subcellular location">
    <subcellularLocation>
        <location evidence="1">Membrane</location>
        <topology evidence="1">Multi-pass membrane protein</topology>
    </subcellularLocation>
</comment>
<feature type="region of interest" description="Disordered" evidence="6">
    <location>
        <begin position="1"/>
        <end position="26"/>
    </location>
</feature>
<dbReference type="Bgee" id="ENSLACG00000022439">
    <property type="expression patterns" value="Expressed in muscle tissue and 5 other cell types or tissues"/>
</dbReference>
<evidence type="ECO:0000256" key="6">
    <source>
        <dbReference type="SAM" id="MobiDB-lite"/>
    </source>
</evidence>
<dbReference type="Proteomes" id="UP000008672">
    <property type="component" value="Unassembled WGS sequence"/>
</dbReference>
<evidence type="ECO:0000256" key="3">
    <source>
        <dbReference type="ARBA" id="ARBA00022692"/>
    </source>
</evidence>
<evidence type="ECO:0000313" key="9">
    <source>
        <dbReference type="Proteomes" id="UP000008672"/>
    </source>
</evidence>
<comment type="similarity">
    <text evidence="2">Belongs to the TMEM234 family.</text>
</comment>
<keyword evidence="5 7" id="KW-0472">Membrane</keyword>
<dbReference type="SUPFAM" id="SSF103481">
    <property type="entry name" value="Multidrug resistance efflux transporter EmrE"/>
    <property type="match status" value="1"/>
</dbReference>
<dbReference type="KEGG" id="lcm:102360845"/>
<evidence type="ECO:0000256" key="2">
    <source>
        <dbReference type="ARBA" id="ARBA00005977"/>
    </source>
</evidence>
<dbReference type="FunCoup" id="M3XHV6">
    <property type="interactions" value="185"/>
</dbReference>
<dbReference type="AlphaFoldDB" id="M3XHV6"/>
<evidence type="ECO:0000256" key="1">
    <source>
        <dbReference type="ARBA" id="ARBA00004141"/>
    </source>
</evidence>
<dbReference type="PANTHER" id="PTHR28668:SF1">
    <property type="entry name" value="TRANSMEMBRANE PROTEIN 234"/>
    <property type="match status" value="1"/>
</dbReference>
<accession>M3XHV6</accession>
<dbReference type="HOGENOM" id="CLU_108086_2_0_1"/>
<reference evidence="8" key="2">
    <citation type="submission" date="2025-08" db="UniProtKB">
        <authorList>
            <consortium name="Ensembl"/>
        </authorList>
    </citation>
    <scope>IDENTIFICATION</scope>
</reference>
<dbReference type="PANTHER" id="PTHR28668">
    <property type="entry name" value="TRANSMEMBRANE PROTEIN 234"/>
    <property type="match status" value="1"/>
</dbReference>
<protein>
    <submittedName>
        <fullName evidence="8">Transmembrane protein 234</fullName>
    </submittedName>
</protein>
<dbReference type="EMBL" id="AFYH01139778">
    <property type="status" value="NOT_ANNOTATED_CDS"/>
    <property type="molecule type" value="Genomic_DNA"/>
</dbReference>
<reference evidence="9" key="1">
    <citation type="submission" date="2011-08" db="EMBL/GenBank/DDBJ databases">
        <title>The draft genome of Latimeria chalumnae.</title>
        <authorList>
            <person name="Di Palma F."/>
            <person name="Alfoldi J."/>
            <person name="Johnson J."/>
            <person name="Berlin A."/>
            <person name="Gnerre S."/>
            <person name="Jaffe D."/>
            <person name="MacCallum I."/>
            <person name="Young S."/>
            <person name="Walker B.J."/>
            <person name="Lander E."/>
            <person name="Lindblad-Toh K."/>
        </authorList>
    </citation>
    <scope>NUCLEOTIDE SEQUENCE [LARGE SCALE GENOMIC DNA]</scope>
    <source>
        <strain evidence="9">Wild caught</strain>
    </source>
</reference>
<feature type="transmembrane region" description="Helical" evidence="7">
    <location>
        <begin position="105"/>
        <end position="135"/>
    </location>
</feature>
<dbReference type="GO" id="GO:0003094">
    <property type="term" value="P:glomerular filtration"/>
    <property type="evidence" value="ECO:0007669"/>
    <property type="project" value="Ensembl"/>
</dbReference>
<evidence type="ECO:0000313" key="8">
    <source>
        <dbReference type="Ensembl" id="ENSLACP00000022312.1"/>
    </source>
</evidence>
<organism evidence="8 9">
    <name type="scientific">Latimeria chalumnae</name>
    <name type="common">Coelacanth</name>
    <dbReference type="NCBI Taxonomy" id="7897"/>
    <lineage>
        <taxon>Eukaryota</taxon>
        <taxon>Metazoa</taxon>
        <taxon>Chordata</taxon>
        <taxon>Craniata</taxon>
        <taxon>Vertebrata</taxon>
        <taxon>Euteleostomi</taxon>
        <taxon>Coelacanthiformes</taxon>
        <taxon>Coelacanthidae</taxon>
        <taxon>Latimeria</taxon>
    </lineage>
</organism>
<name>M3XHV6_LATCH</name>
<dbReference type="STRING" id="7897.ENSLACP00000022312"/>
<dbReference type="GeneID" id="102360845"/>
<dbReference type="InterPro" id="IPR018908">
    <property type="entry name" value="TMEM234"/>
</dbReference>
<dbReference type="RefSeq" id="XP_006003299.2">
    <property type="nucleotide sequence ID" value="XM_006003237.3"/>
</dbReference>
<gene>
    <name evidence="8" type="primary">TMEM234</name>
</gene>
<dbReference type="GeneTree" id="ENSGT00940000165828"/>
<dbReference type="eggNOG" id="KOG4831">
    <property type="taxonomic scope" value="Eukaryota"/>
</dbReference>
<dbReference type="CTD" id="56063"/>
<evidence type="ECO:0000256" key="5">
    <source>
        <dbReference type="ARBA" id="ARBA00023136"/>
    </source>
</evidence>
<dbReference type="OrthoDB" id="43458at2759"/>
<dbReference type="OMA" id="LGEWYAE"/>
<dbReference type="Ensembl" id="ENSLACT00000024939.1">
    <property type="protein sequence ID" value="ENSLACP00000022312.1"/>
    <property type="gene ID" value="ENSLACG00000022439.1"/>
</dbReference>
<dbReference type="Pfam" id="PF10639">
    <property type="entry name" value="TMEM234"/>
    <property type="match status" value="1"/>
</dbReference>
<evidence type="ECO:0000256" key="4">
    <source>
        <dbReference type="ARBA" id="ARBA00022989"/>
    </source>
</evidence>
<dbReference type="GO" id="GO:0039021">
    <property type="term" value="P:pronephric glomerulus development"/>
    <property type="evidence" value="ECO:0007669"/>
    <property type="project" value="Ensembl"/>
</dbReference>
<sequence length="170" mass="18486">MEERSGNGRNSPLRGPHFRRKAERSPGNAKWETRLVAMVTGREVLCLLVVALLWGGTNPLLKKGSEGIERVKKGNAAVQLLAEMKFLVFNCKYMVPFLLNQTGSVLYYITLASTDLSLAVPLSNSLTFLFTLLTGKLLGEDIGGKKAVLGMLLTMVGVTLCIVSSVSEKN</sequence>
<reference evidence="8" key="3">
    <citation type="submission" date="2025-09" db="UniProtKB">
        <authorList>
            <consortium name="Ensembl"/>
        </authorList>
    </citation>
    <scope>IDENTIFICATION</scope>
</reference>
<keyword evidence="3 7" id="KW-0812">Transmembrane</keyword>
<evidence type="ECO:0000256" key="7">
    <source>
        <dbReference type="SAM" id="Phobius"/>
    </source>
</evidence>